<keyword evidence="4" id="KW-1185">Reference proteome</keyword>
<evidence type="ECO:0000256" key="1">
    <source>
        <dbReference type="ARBA" id="ARBA00005662"/>
    </source>
</evidence>
<evidence type="ECO:0000259" key="2">
    <source>
        <dbReference type="SMART" id="SM00854"/>
    </source>
</evidence>
<reference evidence="3 4" key="1">
    <citation type="submission" date="2018-12" db="EMBL/GenBank/DDBJ databases">
        <authorList>
            <person name="Sun L."/>
            <person name="Chen Z."/>
        </authorList>
    </citation>
    <scope>NUCLEOTIDE SEQUENCE [LARGE SCALE GENOMIC DNA]</scope>
    <source>
        <strain evidence="3 4">DSM 15890</strain>
    </source>
</reference>
<dbReference type="SUPFAM" id="SSF56300">
    <property type="entry name" value="Metallo-dependent phosphatases"/>
    <property type="match status" value="1"/>
</dbReference>
<dbReference type="OrthoDB" id="9810906at2"/>
<protein>
    <submittedName>
        <fullName evidence="3">CapA family protein</fullName>
    </submittedName>
</protein>
<proteinExistence type="inferred from homology"/>
<sequence length="348" mass="38805">MVARILRRFIFVVLVLLLVLPVSMALGKSTSEEEKGIKLTFAGDILLDGYVGNQITKYGANYPFEKVAPKFKEADMVFANLETPVSTKGQPVADKTFVFRSKPTTLAGLVYAGIDGVSLANNHILDYGKEAMMDTFVQLNKYKIGYTGAGKNIKEAFTPFVQTIQDKRIAVLGVSRVLSGTSWHAGKNSGGAASAYTLEPMLSEIKKSAEENDYTIVYIHWNEEFKDYPEPYARKMAQQMVDSGADMIIGAHSHCLMGIEYYKHKPIYYSLGNFVFNRSTRGGDKTLDSMIVDFEIKDSVITSKITPVKIIHGQPNYMSETYNKKTYKLLNKLSYNANIDAQGRVTEK</sequence>
<dbReference type="Proteomes" id="UP000279446">
    <property type="component" value="Unassembled WGS sequence"/>
</dbReference>
<dbReference type="Pfam" id="PF09587">
    <property type="entry name" value="PGA_cap"/>
    <property type="match status" value="1"/>
</dbReference>
<dbReference type="InterPro" id="IPR029052">
    <property type="entry name" value="Metallo-depent_PP-like"/>
</dbReference>
<comment type="caution">
    <text evidence="3">The sequence shown here is derived from an EMBL/GenBank/DDBJ whole genome shotgun (WGS) entry which is preliminary data.</text>
</comment>
<evidence type="ECO:0000313" key="4">
    <source>
        <dbReference type="Proteomes" id="UP000279446"/>
    </source>
</evidence>
<dbReference type="PANTHER" id="PTHR33393:SF13">
    <property type="entry name" value="PGA BIOSYNTHESIS PROTEIN CAPA"/>
    <property type="match status" value="1"/>
</dbReference>
<dbReference type="SMART" id="SM00854">
    <property type="entry name" value="PGA_cap"/>
    <property type="match status" value="1"/>
</dbReference>
<dbReference type="AlphaFoldDB" id="A0A3S1CAM7"/>
<organism evidence="3 4">
    <name type="scientific">Paenibacillus anaericanus</name>
    <dbReference type="NCBI Taxonomy" id="170367"/>
    <lineage>
        <taxon>Bacteria</taxon>
        <taxon>Bacillati</taxon>
        <taxon>Bacillota</taxon>
        <taxon>Bacilli</taxon>
        <taxon>Bacillales</taxon>
        <taxon>Paenibacillaceae</taxon>
        <taxon>Paenibacillus</taxon>
    </lineage>
</organism>
<gene>
    <name evidence="3" type="ORF">EJP82_04485</name>
</gene>
<dbReference type="InterPro" id="IPR019079">
    <property type="entry name" value="Capsule_synth_CapA"/>
</dbReference>
<dbReference type="InterPro" id="IPR052169">
    <property type="entry name" value="CW_Biosynth-Accessory"/>
</dbReference>
<accession>A0A3S1CAM7</accession>
<comment type="similarity">
    <text evidence="1">Belongs to the CapA family.</text>
</comment>
<dbReference type="EMBL" id="RZNY01000003">
    <property type="protein sequence ID" value="RUT47644.1"/>
    <property type="molecule type" value="Genomic_DNA"/>
</dbReference>
<dbReference type="PANTHER" id="PTHR33393">
    <property type="entry name" value="POLYGLUTAMINE SYNTHESIS ACCESSORY PROTEIN RV0574C-RELATED"/>
    <property type="match status" value="1"/>
</dbReference>
<dbReference type="CDD" id="cd07381">
    <property type="entry name" value="MPP_CapA"/>
    <property type="match status" value="1"/>
</dbReference>
<evidence type="ECO:0000313" key="3">
    <source>
        <dbReference type="EMBL" id="RUT47644.1"/>
    </source>
</evidence>
<name>A0A3S1CAM7_9BACL</name>
<dbReference type="Gene3D" id="3.60.21.10">
    <property type="match status" value="1"/>
</dbReference>
<feature type="domain" description="Capsule synthesis protein CapA" evidence="2">
    <location>
        <begin position="38"/>
        <end position="278"/>
    </location>
</feature>